<keyword evidence="4" id="KW-0539">Nucleus</keyword>
<dbReference type="Proteomes" id="UP000612055">
    <property type="component" value="Unassembled WGS sequence"/>
</dbReference>
<evidence type="ECO:0000256" key="2">
    <source>
        <dbReference type="ARBA" id="ARBA00004496"/>
    </source>
</evidence>
<feature type="region of interest" description="Disordered" evidence="5">
    <location>
        <begin position="212"/>
        <end position="262"/>
    </location>
</feature>
<dbReference type="AlphaFoldDB" id="A0A835XKI0"/>
<keyword evidence="7" id="KW-1185">Reference proteome</keyword>
<organism evidence="6 7">
    <name type="scientific">Edaphochlamys debaryana</name>
    <dbReference type="NCBI Taxonomy" id="47281"/>
    <lineage>
        <taxon>Eukaryota</taxon>
        <taxon>Viridiplantae</taxon>
        <taxon>Chlorophyta</taxon>
        <taxon>core chlorophytes</taxon>
        <taxon>Chlorophyceae</taxon>
        <taxon>CS clade</taxon>
        <taxon>Chlamydomonadales</taxon>
        <taxon>Chlamydomonadales incertae sedis</taxon>
        <taxon>Edaphochlamys</taxon>
    </lineage>
</organism>
<accession>A0A835XKI0</accession>
<evidence type="ECO:0000313" key="7">
    <source>
        <dbReference type="Proteomes" id="UP000612055"/>
    </source>
</evidence>
<dbReference type="InterPro" id="IPR011993">
    <property type="entry name" value="PH-like_dom_sf"/>
</dbReference>
<dbReference type="Pfam" id="PF03517">
    <property type="entry name" value="Voldacs"/>
    <property type="match status" value="1"/>
</dbReference>
<feature type="compositionally biased region" description="Acidic residues" evidence="5">
    <location>
        <begin position="239"/>
        <end position="256"/>
    </location>
</feature>
<keyword evidence="3" id="KW-0963">Cytoplasm</keyword>
<feature type="region of interest" description="Disordered" evidence="5">
    <location>
        <begin position="123"/>
        <end position="151"/>
    </location>
</feature>
<gene>
    <name evidence="6" type="ORF">HYH03_016167</name>
</gene>
<evidence type="ECO:0000256" key="1">
    <source>
        <dbReference type="ARBA" id="ARBA00004123"/>
    </source>
</evidence>
<evidence type="ECO:0008006" key="8">
    <source>
        <dbReference type="Google" id="ProtNLM"/>
    </source>
</evidence>
<dbReference type="PANTHER" id="PTHR21399">
    <property type="entry name" value="CHLORIDE CONDUCTANCE REGULATORY PROTEIN ICLN"/>
    <property type="match status" value="1"/>
</dbReference>
<evidence type="ECO:0000313" key="6">
    <source>
        <dbReference type="EMBL" id="KAG2485070.1"/>
    </source>
</evidence>
<dbReference type="OrthoDB" id="19714at2759"/>
<feature type="compositionally biased region" description="Gly residues" evidence="5">
    <location>
        <begin position="123"/>
        <end position="133"/>
    </location>
</feature>
<dbReference type="Gene3D" id="2.30.29.30">
    <property type="entry name" value="Pleckstrin-homology domain (PH domain)/Phosphotyrosine-binding domain (PTB)"/>
    <property type="match status" value="1"/>
</dbReference>
<feature type="compositionally biased region" description="Acidic residues" evidence="5">
    <location>
        <begin position="134"/>
        <end position="149"/>
    </location>
</feature>
<dbReference type="GO" id="GO:0034715">
    <property type="term" value="C:pICln-Sm protein complex"/>
    <property type="evidence" value="ECO:0007669"/>
    <property type="project" value="TreeGrafter"/>
</dbReference>
<comment type="caution">
    <text evidence="6">The sequence shown here is derived from an EMBL/GenBank/DDBJ whole genome shotgun (WGS) entry which is preliminary data.</text>
</comment>
<proteinExistence type="predicted"/>
<feature type="compositionally biased region" description="Acidic residues" evidence="5">
    <location>
        <begin position="218"/>
        <end position="232"/>
    </location>
</feature>
<sequence length="262" mass="27386">MAARLLTAARRLDIDTQPELNESREPVLDADDEEELRSKCADVELVMGDDLSGGPGVLHLTTRRVVWVSSSPGGPCLALRYPQIVMHAISSDPSAYARPCLYLQLDEGDGDVIMGGMAGGGAAAGANGDAGAGGEDEEEEGEGEEEEGSAEVRLVPTDATQVGDLFKVLCDCAALNPDSEVEGEGDFFFDEAEVMAGLDPSTRAAVIAERLEGGMDLGEGEDGGEDLQELMGDDPGRFEDEDDEEGGEGEEEEGEEGAGQAS</sequence>
<dbReference type="EMBL" id="JAEHOE010000136">
    <property type="protein sequence ID" value="KAG2485070.1"/>
    <property type="molecule type" value="Genomic_DNA"/>
</dbReference>
<dbReference type="PANTHER" id="PTHR21399:SF0">
    <property type="entry name" value="METHYLOSOME SUBUNIT PICLN"/>
    <property type="match status" value="1"/>
</dbReference>
<dbReference type="InterPro" id="IPR039924">
    <property type="entry name" value="ICln/Lot5/Saf5"/>
</dbReference>
<dbReference type="GO" id="GO:0005829">
    <property type="term" value="C:cytosol"/>
    <property type="evidence" value="ECO:0007669"/>
    <property type="project" value="TreeGrafter"/>
</dbReference>
<reference evidence="6" key="1">
    <citation type="journal article" date="2020" name="bioRxiv">
        <title>Comparative genomics of Chlamydomonas.</title>
        <authorList>
            <person name="Craig R.J."/>
            <person name="Hasan A.R."/>
            <person name="Ness R.W."/>
            <person name="Keightley P.D."/>
        </authorList>
    </citation>
    <scope>NUCLEOTIDE SEQUENCE</scope>
    <source>
        <strain evidence="6">CCAP 11/70</strain>
    </source>
</reference>
<comment type="subcellular location">
    <subcellularLocation>
        <location evidence="2">Cytoplasm</location>
    </subcellularLocation>
    <subcellularLocation>
        <location evidence="1">Nucleus</location>
    </subcellularLocation>
</comment>
<dbReference type="SUPFAM" id="SSF50729">
    <property type="entry name" value="PH domain-like"/>
    <property type="match status" value="1"/>
</dbReference>
<evidence type="ECO:0000256" key="5">
    <source>
        <dbReference type="SAM" id="MobiDB-lite"/>
    </source>
</evidence>
<name>A0A835XKI0_9CHLO</name>
<evidence type="ECO:0000256" key="3">
    <source>
        <dbReference type="ARBA" id="ARBA00022490"/>
    </source>
</evidence>
<evidence type="ECO:0000256" key="4">
    <source>
        <dbReference type="ARBA" id="ARBA00023242"/>
    </source>
</evidence>
<dbReference type="GO" id="GO:0000387">
    <property type="term" value="P:spliceosomal snRNP assembly"/>
    <property type="evidence" value="ECO:0007669"/>
    <property type="project" value="TreeGrafter"/>
</dbReference>
<protein>
    <recommendedName>
        <fullName evidence="8">Chloride conductance regulatory protein ICln</fullName>
    </recommendedName>
</protein>
<dbReference type="GO" id="GO:0005681">
    <property type="term" value="C:spliceosomal complex"/>
    <property type="evidence" value="ECO:0007669"/>
    <property type="project" value="TreeGrafter"/>
</dbReference>
<dbReference type="GO" id="GO:0045292">
    <property type="term" value="P:mRNA cis splicing, via spliceosome"/>
    <property type="evidence" value="ECO:0007669"/>
    <property type="project" value="TreeGrafter"/>
</dbReference>